<feature type="domain" description="EVE" evidence="1">
    <location>
        <begin position="10"/>
        <end position="131"/>
    </location>
</feature>
<evidence type="ECO:0000259" key="1">
    <source>
        <dbReference type="Pfam" id="PF01878"/>
    </source>
</evidence>
<dbReference type="InterPro" id="IPR002740">
    <property type="entry name" value="EVE_domain"/>
</dbReference>
<proteinExistence type="predicted"/>
<dbReference type="OrthoDB" id="4464809at2"/>
<dbReference type="Pfam" id="PF01878">
    <property type="entry name" value="EVE"/>
    <property type="match status" value="1"/>
</dbReference>
<gene>
    <name evidence="2" type="ORF">CQY23_20155</name>
</gene>
<dbReference type="EMBL" id="PDKV01000033">
    <property type="protein sequence ID" value="PIB75321.1"/>
    <property type="molecule type" value="Genomic_DNA"/>
</dbReference>
<dbReference type="SUPFAM" id="SSF88697">
    <property type="entry name" value="PUA domain-like"/>
    <property type="match status" value="1"/>
</dbReference>
<dbReference type="RefSeq" id="WP_084707005.1">
    <property type="nucleotide sequence ID" value="NZ_BBUN01000092.1"/>
</dbReference>
<dbReference type="AlphaFoldDB" id="A0A2G5PAC9"/>
<dbReference type="InterPro" id="IPR015947">
    <property type="entry name" value="PUA-like_sf"/>
</dbReference>
<dbReference type="Proteomes" id="UP000230971">
    <property type="component" value="Unassembled WGS sequence"/>
</dbReference>
<accession>A0A2G5PAC9</accession>
<evidence type="ECO:0000313" key="3">
    <source>
        <dbReference type="Proteomes" id="UP000230971"/>
    </source>
</evidence>
<comment type="caution">
    <text evidence="2">The sequence shown here is derived from an EMBL/GenBank/DDBJ whole genome shotgun (WGS) entry which is preliminary data.</text>
</comment>
<sequence length="139" mass="15073">MATFVGAISISEPHNWDRCKAVGLWGVPKYTFRVRSVKAGDRLFIWRTRAGFIAEARVTGPPRVPVSKDEAPWPGGLSRFSAVIPIAVVQETSTPYRLAFVKDRQEVTGLSSNSLRFGLVPIGDEAGDNISAALTASTQ</sequence>
<evidence type="ECO:0000313" key="2">
    <source>
        <dbReference type="EMBL" id="PIB75321.1"/>
    </source>
</evidence>
<name>A0A2G5PAC9_MYCCE</name>
<reference evidence="2 3" key="1">
    <citation type="journal article" date="2017" name="Infect. Genet. Evol.">
        <title>The new phylogeny of the genus Mycobacterium: The old and the news.</title>
        <authorList>
            <person name="Tortoli E."/>
            <person name="Fedrizzi T."/>
            <person name="Meehan C.J."/>
            <person name="Trovato A."/>
            <person name="Grottola A."/>
            <person name="Giacobazzi E."/>
            <person name="Serpini G.F."/>
            <person name="Tagliazucchi S."/>
            <person name="Fabio A."/>
            <person name="Bettua C."/>
            <person name="Bertorelli R."/>
            <person name="Frascaro F."/>
            <person name="De Sanctis V."/>
            <person name="Pecorari M."/>
            <person name="Jousson O."/>
            <person name="Segata N."/>
            <person name="Cirillo D.M."/>
        </authorList>
    </citation>
    <scope>NUCLEOTIDE SEQUENCE [LARGE SCALE GENOMIC DNA]</scope>
    <source>
        <strain evidence="2 3">NCTC 12882</strain>
    </source>
</reference>
<protein>
    <submittedName>
        <fullName evidence="2">EVE domain-containing protein</fullName>
    </submittedName>
</protein>
<organism evidence="2 3">
    <name type="scientific">Mycobacterium celatum</name>
    <dbReference type="NCBI Taxonomy" id="28045"/>
    <lineage>
        <taxon>Bacteria</taxon>
        <taxon>Bacillati</taxon>
        <taxon>Actinomycetota</taxon>
        <taxon>Actinomycetes</taxon>
        <taxon>Mycobacteriales</taxon>
        <taxon>Mycobacteriaceae</taxon>
        <taxon>Mycobacterium</taxon>
    </lineage>
</organism>